<organism evidence="11 12">
    <name type="scientific">Colobine gammaherpesvirus 1</name>
    <dbReference type="NCBI Taxonomy" id="2597325"/>
    <lineage>
        <taxon>Viruses</taxon>
        <taxon>Duplodnaviria</taxon>
        <taxon>Heunggongvirae</taxon>
        <taxon>Peploviricota</taxon>
        <taxon>Herviviricetes</taxon>
        <taxon>Herpesvirales</taxon>
        <taxon>Orthoherpesviridae</taxon>
        <taxon>Gammaherpesvirinae</taxon>
        <taxon>Rhadinovirus</taxon>
        <taxon>Rhadinovirus colobinegamma1</taxon>
    </lineage>
</organism>
<keyword evidence="3 9" id="KW-1188">Viral release from host cell</keyword>
<comment type="subunit">
    <molecule>Capsid scaffolding protein</molecule>
    <text evidence="9">Homomultimer. Interacts with major capsid protein.</text>
</comment>
<feature type="chain" id="PRO_5023519737" description="Assembly protein" evidence="9">
    <location>
        <begin position="231"/>
        <end position="551"/>
    </location>
</feature>
<comment type="subcellular location">
    <molecule>Assemblin</molecule>
    <subcellularLocation>
        <location evidence="9">Host nucleus</location>
    </subcellularLocation>
</comment>
<feature type="compositionally biased region" description="Pro residues" evidence="10">
    <location>
        <begin position="438"/>
        <end position="457"/>
    </location>
</feature>
<evidence type="ECO:0000256" key="1">
    <source>
        <dbReference type="ARBA" id="ARBA00022553"/>
    </source>
</evidence>
<feature type="region of interest" description="Disordered" evidence="10">
    <location>
        <begin position="335"/>
        <end position="355"/>
    </location>
</feature>
<comment type="domain">
    <text evidence="9">Region of interaction between pPR and pAP is called Amino conserved domain (ACD). The region of interaction with major capsid protein is called carboxyl conserved domain (CCD).</text>
</comment>
<feature type="chain" id="PRO_5023519738" description="Assemblin" evidence="9">
    <location>
        <begin position="1"/>
        <end position="230"/>
    </location>
</feature>
<evidence type="ECO:0000256" key="5">
    <source>
        <dbReference type="ARBA" id="ARBA00022801"/>
    </source>
</evidence>
<evidence type="ECO:0000313" key="12">
    <source>
        <dbReference type="Proteomes" id="UP001147731"/>
    </source>
</evidence>
<keyword evidence="2 9" id="KW-1048">Host nucleus</keyword>
<comment type="subunit">
    <molecule>Assemblin</molecule>
    <text evidence="9">Exists in a monomer-dimer equilibrium with the dimer being the active species.</text>
</comment>
<accession>A0A5B8G7V8</accession>
<evidence type="ECO:0000256" key="9">
    <source>
        <dbReference type="HAMAP-Rule" id="MF_04008"/>
    </source>
</evidence>
<dbReference type="Pfam" id="PF00716">
    <property type="entry name" value="Peptidase_S21"/>
    <property type="match status" value="1"/>
</dbReference>
<dbReference type="GO" id="GO:0042025">
    <property type="term" value="C:host cell nucleus"/>
    <property type="evidence" value="ECO:0007669"/>
    <property type="project" value="UniProtKB-SubCell"/>
</dbReference>
<reference evidence="11" key="1">
    <citation type="journal article" date="2019" name="Emerg. Infect. Dis.">
        <title>Novel Virus Related to Kaposi's Sarcoma-Associated Herpesvirus from Colobus Monkey.</title>
        <authorList>
            <person name="Dhingra A."/>
            <person name="Ganzenmueller T."/>
            <person name="Hage E."/>
            <person name="Suarez N.M."/>
            <person name="Matz-Rensing K."/>
            <person name="Widmer D."/>
            <person name="Pohlmann S."/>
            <person name="Davison A.J."/>
            <person name="Schulz T.F."/>
            <person name="Kaul A."/>
        </authorList>
    </citation>
    <scope>NUCLEOTIDE SEQUENCE</scope>
    <source>
        <strain evidence="11">Hannover</strain>
    </source>
</reference>
<dbReference type="EMBL" id="MH932584">
    <property type="protein sequence ID" value="QDQ69224.1"/>
    <property type="molecule type" value="Genomic_DNA"/>
</dbReference>
<evidence type="ECO:0000256" key="8">
    <source>
        <dbReference type="ARBA" id="ARBA00023200"/>
    </source>
</evidence>
<comment type="function">
    <text evidence="9">Capsid scaffolding protein: Acts as a scaffold protein by binding major capsid protein in the cytoplasm, inducing the nuclear localization of both proteins. Multimerizes in the nucleus such as major capsid protein forms the icosahedral T=16 capsid. Autocatalytic cleavage releases the assembly protein, and subsequently abolishes interaction with major capsid protein. Cleavages products are evicted from the capsid before or during DNA packaging.</text>
</comment>
<feature type="region of interest" description="Disordered" evidence="10">
    <location>
        <begin position="435"/>
        <end position="536"/>
    </location>
</feature>
<evidence type="ECO:0000256" key="2">
    <source>
        <dbReference type="ARBA" id="ARBA00022562"/>
    </source>
</evidence>
<feature type="active site" description="Charge relay system" evidence="9">
    <location>
        <position position="46"/>
    </location>
</feature>
<dbReference type="GeneID" id="80540356"/>
<evidence type="ECO:0000256" key="10">
    <source>
        <dbReference type="SAM" id="MobiDB-lite"/>
    </source>
</evidence>
<dbReference type="GO" id="GO:0030430">
    <property type="term" value="C:host cell cytoplasm"/>
    <property type="evidence" value="ECO:0007669"/>
    <property type="project" value="UniProtKB-SubCell"/>
</dbReference>
<feature type="active site" description="Charge relay system" evidence="9">
    <location>
        <position position="134"/>
    </location>
</feature>
<dbReference type="PRINTS" id="PR00236">
    <property type="entry name" value="HSVCAPSIDP40"/>
</dbReference>
<keyword evidence="5 9" id="KW-0378">Hydrolase</keyword>
<feature type="active site" description="Charge relay system" evidence="9">
    <location>
        <position position="114"/>
    </location>
</feature>
<feature type="site" description="Cleavage; by assemblin; Release site" evidence="9">
    <location>
        <begin position="230"/>
        <end position="231"/>
    </location>
</feature>
<dbReference type="InterPro" id="IPR001847">
    <property type="entry name" value="Peptidase_S21"/>
</dbReference>
<comment type="subcellular location">
    <molecule>Capsid scaffolding protein</molecule>
    <subcellularLocation>
        <location evidence="9">Host cytoplasm</location>
    </subcellularLocation>
</comment>
<dbReference type="InterPro" id="IPR035443">
    <property type="entry name" value="Herpes_virus_sf"/>
</dbReference>
<keyword evidence="12" id="KW-1185">Reference proteome</keyword>
<dbReference type="HAMAP" id="MF_04008">
    <property type="entry name" value="HSV_SCAF"/>
    <property type="match status" value="1"/>
</dbReference>
<dbReference type="GO" id="GO:0039708">
    <property type="term" value="P:nuclear capsid assembly"/>
    <property type="evidence" value="ECO:0007669"/>
    <property type="project" value="UniProtKB-ARBA"/>
</dbReference>
<comment type="catalytic activity">
    <reaction evidence="9">
        <text>Cleaves -Ala-|-Ser- and -Ala-|-Ala- bonds in the scaffold protein.</text>
        <dbReference type="EC" id="3.4.21.97"/>
    </reaction>
</comment>
<comment type="subcellular location">
    <molecule>Assembly protein</molecule>
    <subcellularLocation>
        <location evidence="9">Host nucleus</location>
    </subcellularLocation>
</comment>
<feature type="region of interest" description="Interaction with major capsid protein" evidence="9">
    <location>
        <begin position="531"/>
        <end position="551"/>
    </location>
</feature>
<dbReference type="Gene3D" id="3.20.16.10">
    <property type="entry name" value="Herpesvirus/Caudovirus protease domain"/>
    <property type="match status" value="1"/>
</dbReference>
<evidence type="ECO:0000256" key="6">
    <source>
        <dbReference type="ARBA" id="ARBA00022825"/>
    </source>
</evidence>
<comment type="function">
    <text evidence="9">Assembly protein: Plays a major role in capsid assembly. Acts as a scaffold protein by binding major capsid protein. Multimerizes in the nucleus such as major capsid protein forms the icosahedral T=16 capsid. Cleaved by assemblin after capsid completion. The cleavages products are evicted from the capsid before or during DNA packaging.</text>
</comment>
<dbReference type="GO" id="GO:0019076">
    <property type="term" value="P:viral release from host cell"/>
    <property type="evidence" value="ECO:0007669"/>
    <property type="project" value="UniProtKB-UniRule"/>
</dbReference>
<comment type="caution">
    <text evidence="9">Lacks conserved residue(s) required for the propagation of feature annotation.</text>
</comment>
<comment type="similarity">
    <text evidence="9">Belongs to the herpesviridae capsid scaffolding protein family.</text>
</comment>
<comment type="function">
    <text evidence="9">Assemblin: Protease that plays an essential role in virion assembly within the nucleus. Catalyzes the cleavage of the assembly protein after formation of the spherical procapsid. By that cleavage, the capsid matures and gains its icosahedral shape. The cleavage sites seem to include -Ala-Ser-, -Ala-Ala-, as well as Ala-Thr bonds. Assemblin and cleavages products are evicted from the capsid before or during DNA packaging.</text>
</comment>
<dbReference type="KEGG" id="vg:80540356"/>
<keyword evidence="7 9" id="KW-0118">Viral capsid assembly</keyword>
<dbReference type="GO" id="GO:0006508">
    <property type="term" value="P:proteolysis"/>
    <property type="evidence" value="ECO:0007669"/>
    <property type="project" value="UniProtKB-KW"/>
</dbReference>
<keyword evidence="1 9" id="KW-0597">Phosphoprotein</keyword>
<feature type="compositionally biased region" description="Polar residues" evidence="10">
    <location>
        <begin position="473"/>
        <end position="511"/>
    </location>
</feature>
<dbReference type="GO" id="GO:0042802">
    <property type="term" value="F:identical protein binding"/>
    <property type="evidence" value="ECO:0007669"/>
    <property type="project" value="UniProtKB-UniRule"/>
</dbReference>
<comment type="PTM">
    <text evidence="9">Capsid scaffolding protein: Capsid scaffolding protein is cleaved by assemblin after formation of the spherical procapsid. As a result, the capsid obtains its mature, icosahedral shape. Cleavages occur at two or more sites: release (R-site) and maturation (M-site).</text>
</comment>
<protein>
    <recommendedName>
        <fullName evidence="9">Capsid scaffolding protein</fullName>
    </recommendedName>
    <alternativeName>
        <fullName evidence="9">Protease precursor</fullName>
        <shortName evidence="9">pPR</shortName>
    </alternativeName>
    <component>
        <recommendedName>
            <fullName evidence="9">Assemblin</fullName>
            <ecNumber evidence="9">3.4.21.97</ecNumber>
        </recommendedName>
        <alternativeName>
            <fullName evidence="9">Protease</fullName>
            <shortName evidence="9">Pr</shortName>
        </alternativeName>
    </component>
    <component>
        <recommendedName>
            <fullName evidence="9">Assembly protein</fullName>
            <shortName evidence="9">AP</shortName>
        </recommendedName>
        <alternativeName>
            <fullName evidence="9">Capsid assembly protein</fullName>
        </alternativeName>
    </component>
</protein>
<dbReference type="GO" id="GO:0004252">
    <property type="term" value="F:serine-type endopeptidase activity"/>
    <property type="evidence" value="ECO:0007669"/>
    <property type="project" value="UniProtKB-UniRule"/>
</dbReference>
<comment type="subunit">
    <molecule>Assembly protein</molecule>
    <text evidence="9">Homomultimer. Interacts with major capsid protein.</text>
</comment>
<dbReference type="Proteomes" id="UP001147731">
    <property type="component" value="Segment"/>
</dbReference>
<evidence type="ECO:0000256" key="4">
    <source>
        <dbReference type="ARBA" id="ARBA00022670"/>
    </source>
</evidence>
<gene>
    <name evidence="11" type="primary">ORF17</name>
</gene>
<dbReference type="RefSeq" id="YP_010801644.1">
    <property type="nucleotide sequence ID" value="NC_076967.1"/>
</dbReference>
<sequence length="551" mass="60717">MDCQIYVGGFVDVVACPKLERELYLDPAQVATFLPTTDPLPLTIEHLPDSEVGWTVGLFQVSHGIFCAGLITSVPFMQLARSLAQHSHVALAPVVDLPKDPLLELLHTWLPGLSLSSLHPQEFNRVPREAVFQHVSLCALGRRRGTVAVYGHDPEWVISRFSSLSPPEATRILGRYAEYRLDDLREPAFRSPMESLMAKAIDAGFIRDRLDLLRSDRGVASVSSRAYLKASQNPEFPQCTPSQISNMNSAGADELISLPKAAFLSLVQSSIEGMKQTASRVPQTMAPPMMAGYGCATVQPELTVAAYAPPPAPQYSYSFRPQMEGGYYAFPNAIHRPHKRKRDDEDSTDNVFPGEEPAIHRDILSMSKSISEIQSELRELKQHTLQPRWSHTHTGAYDPRFAHPATAAHINPTGIDYMDHGYGYGYEYGYPAYTTTPLHPPPQQPPPHPTLAPPPPATMVTRPLPLVLPQPPSRNSTSVPSPPSDAQTDAAQSVATTVTHLTPNKTHNEPVQRQGCHLTPASTSTTVNASSRQNTESRIQQMFREELLAKQ</sequence>
<keyword evidence="8 9" id="KW-1035">Host cytoplasm</keyword>
<dbReference type="SUPFAM" id="SSF50789">
    <property type="entry name" value="Herpes virus serine proteinase, assemblin"/>
    <property type="match status" value="1"/>
</dbReference>
<keyword evidence="4 9" id="KW-0645">Protease</keyword>
<proteinExistence type="inferred from homology"/>
<feature type="chain" id="PRO_5023519736" description="Capsid scaffolding protein" evidence="9">
    <location>
        <begin position="1"/>
        <end position="551"/>
    </location>
</feature>
<keyword evidence="6 9" id="KW-0720">Serine protease</keyword>
<feature type="compositionally biased region" description="Polar residues" evidence="10">
    <location>
        <begin position="520"/>
        <end position="536"/>
    </location>
</feature>
<evidence type="ECO:0000313" key="11">
    <source>
        <dbReference type="EMBL" id="QDQ69224.1"/>
    </source>
</evidence>
<dbReference type="EC" id="3.4.21.97" evidence="9"/>
<name>A0A5B8G7V8_9GAMA</name>
<evidence type="ECO:0000256" key="3">
    <source>
        <dbReference type="ARBA" id="ARBA00022612"/>
    </source>
</evidence>
<evidence type="ECO:0000256" key="7">
    <source>
        <dbReference type="ARBA" id="ARBA00022950"/>
    </source>
</evidence>